<sequence>MNPNWRFMSGLHLRGFAPLTWTDSHAIAMMFAEKIAFYKVYVEGMREVDISVPLTWASTSDASTYGN</sequence>
<evidence type="ECO:0000313" key="1">
    <source>
        <dbReference type="EMBL" id="KKN89782.1"/>
    </source>
</evidence>
<reference evidence="1" key="1">
    <citation type="journal article" date="2015" name="Nature">
        <title>Complex archaea that bridge the gap between prokaryotes and eukaryotes.</title>
        <authorList>
            <person name="Spang A."/>
            <person name="Saw J.H."/>
            <person name="Jorgensen S.L."/>
            <person name="Zaremba-Niedzwiedzka K."/>
            <person name="Martijn J."/>
            <person name="Lind A.E."/>
            <person name="van Eijk R."/>
            <person name="Schleper C."/>
            <person name="Guy L."/>
            <person name="Ettema T.J."/>
        </authorList>
    </citation>
    <scope>NUCLEOTIDE SEQUENCE</scope>
</reference>
<organism evidence="1">
    <name type="scientific">marine sediment metagenome</name>
    <dbReference type="NCBI Taxonomy" id="412755"/>
    <lineage>
        <taxon>unclassified sequences</taxon>
        <taxon>metagenomes</taxon>
        <taxon>ecological metagenomes</taxon>
    </lineage>
</organism>
<dbReference type="EMBL" id="LAZR01000116">
    <property type="protein sequence ID" value="KKN89782.1"/>
    <property type="molecule type" value="Genomic_DNA"/>
</dbReference>
<proteinExistence type="predicted"/>
<dbReference type="AlphaFoldDB" id="A0A0F9UQM7"/>
<accession>A0A0F9UQM7</accession>
<comment type="caution">
    <text evidence="1">The sequence shown here is derived from an EMBL/GenBank/DDBJ whole genome shotgun (WGS) entry which is preliminary data.</text>
</comment>
<protein>
    <submittedName>
        <fullName evidence="1">Uncharacterized protein</fullName>
    </submittedName>
</protein>
<name>A0A0F9UQM7_9ZZZZ</name>
<gene>
    <name evidence="1" type="ORF">LCGC14_0236300</name>
</gene>